<feature type="non-terminal residue" evidence="2">
    <location>
        <position position="75"/>
    </location>
</feature>
<accession>A0A2P5EME5</accession>
<reference evidence="3" key="1">
    <citation type="submission" date="2016-06" db="EMBL/GenBank/DDBJ databases">
        <title>Parallel loss of symbiosis genes in relatives of nitrogen-fixing non-legume Parasponia.</title>
        <authorList>
            <person name="Van Velzen R."/>
            <person name="Holmer R."/>
            <person name="Bu F."/>
            <person name="Rutten L."/>
            <person name="Van Zeijl A."/>
            <person name="Liu W."/>
            <person name="Santuari L."/>
            <person name="Cao Q."/>
            <person name="Sharma T."/>
            <person name="Shen D."/>
            <person name="Roswanjaya Y."/>
            <person name="Wardhani T."/>
            <person name="Kalhor M.S."/>
            <person name="Jansen J."/>
            <person name="Van den Hoogen J."/>
            <person name="Gungor B."/>
            <person name="Hartog M."/>
            <person name="Hontelez J."/>
            <person name="Verver J."/>
            <person name="Yang W.-C."/>
            <person name="Schijlen E."/>
            <person name="Repin R."/>
            <person name="Schilthuizen M."/>
            <person name="Schranz E."/>
            <person name="Heidstra R."/>
            <person name="Miyata K."/>
            <person name="Fedorova E."/>
            <person name="Kohlen W."/>
            <person name="Bisseling T."/>
            <person name="Smit S."/>
            <person name="Geurts R."/>
        </authorList>
    </citation>
    <scope>NUCLEOTIDE SEQUENCE [LARGE SCALE GENOMIC DNA]</scope>
    <source>
        <strain evidence="3">cv. RG33-2</strain>
    </source>
</reference>
<evidence type="ECO:0000256" key="1">
    <source>
        <dbReference type="SAM" id="MobiDB-lite"/>
    </source>
</evidence>
<dbReference type="InParanoid" id="A0A2P5EME5"/>
<feature type="region of interest" description="Disordered" evidence="1">
    <location>
        <begin position="23"/>
        <end position="75"/>
    </location>
</feature>
<gene>
    <name evidence="2" type="ORF">TorRG33x02_175810</name>
</gene>
<evidence type="ECO:0000313" key="3">
    <source>
        <dbReference type="Proteomes" id="UP000237000"/>
    </source>
</evidence>
<dbReference type="AlphaFoldDB" id="A0A2P5EME5"/>
<dbReference type="EMBL" id="JXTC01000129">
    <property type="protein sequence ID" value="PON86645.1"/>
    <property type="molecule type" value="Genomic_DNA"/>
</dbReference>
<comment type="caution">
    <text evidence="2">The sequence shown here is derived from an EMBL/GenBank/DDBJ whole genome shotgun (WGS) entry which is preliminary data.</text>
</comment>
<sequence length="75" mass="8342">PEDPLQYPDNLTPPFFGHRCTAQAREEARKTTAPRGRVPRSSHHVPSSTTLVGSEFPLTPDPMSFSYKSSSSREL</sequence>
<protein>
    <submittedName>
        <fullName evidence="2">Uncharacterized protein</fullName>
    </submittedName>
</protein>
<evidence type="ECO:0000313" key="2">
    <source>
        <dbReference type="EMBL" id="PON86645.1"/>
    </source>
</evidence>
<organism evidence="2 3">
    <name type="scientific">Trema orientale</name>
    <name type="common">Charcoal tree</name>
    <name type="synonym">Celtis orientalis</name>
    <dbReference type="NCBI Taxonomy" id="63057"/>
    <lineage>
        <taxon>Eukaryota</taxon>
        <taxon>Viridiplantae</taxon>
        <taxon>Streptophyta</taxon>
        <taxon>Embryophyta</taxon>
        <taxon>Tracheophyta</taxon>
        <taxon>Spermatophyta</taxon>
        <taxon>Magnoliopsida</taxon>
        <taxon>eudicotyledons</taxon>
        <taxon>Gunneridae</taxon>
        <taxon>Pentapetalae</taxon>
        <taxon>rosids</taxon>
        <taxon>fabids</taxon>
        <taxon>Rosales</taxon>
        <taxon>Cannabaceae</taxon>
        <taxon>Trema</taxon>
    </lineage>
</organism>
<proteinExistence type="predicted"/>
<keyword evidence="3" id="KW-1185">Reference proteome</keyword>
<feature type="non-terminal residue" evidence="2">
    <location>
        <position position="1"/>
    </location>
</feature>
<feature type="compositionally biased region" description="Polar residues" evidence="1">
    <location>
        <begin position="66"/>
        <end position="75"/>
    </location>
</feature>
<name>A0A2P5EME5_TREOI</name>
<dbReference type="Proteomes" id="UP000237000">
    <property type="component" value="Unassembled WGS sequence"/>
</dbReference>